<keyword evidence="7 14" id="KW-0378">Hydrolase</keyword>
<sequence length="282" mass="30451">MDLMLLAKAIALGIVEGLTEFLPISSTGHLILASSLLRFDHHAAQVLEITIQAGAMLAVVWHYRAPLAATAFGLTSDPARRRLALNLLVAFVPAAVLGLLFGSFIKGHLFNPTTVAIAFVLGGVVILLVERSQRRRPRGTSRRADIGTVDDLTPRDALRIGLVQCAALIPGTSRSGATIIGSMLLGLPRQVATEFSFYLGIPTLFAAAAYSTWQHRHALRLDDVPLFATGTMVAFVSALTCIRWLIRYVSTHDFSPFGWYRIAFGALILLSSAAGWMSWPGS</sequence>
<dbReference type="NCBIfam" id="NF001390">
    <property type="entry name" value="PRK00281.1-4"/>
    <property type="match status" value="1"/>
</dbReference>
<gene>
    <name evidence="14" type="primary">uppP</name>
    <name evidence="15" type="ORF">C1704_11110</name>
</gene>
<evidence type="ECO:0000256" key="8">
    <source>
        <dbReference type="ARBA" id="ARBA00022989"/>
    </source>
</evidence>
<comment type="function">
    <text evidence="14">Catalyzes the dephosphorylation of undecaprenyl diphosphate (UPP). Confers resistance to bacitracin.</text>
</comment>
<comment type="catalytic activity">
    <reaction evidence="13 14">
        <text>di-trans,octa-cis-undecaprenyl diphosphate + H2O = di-trans,octa-cis-undecaprenyl phosphate + phosphate + H(+)</text>
        <dbReference type="Rhea" id="RHEA:28094"/>
        <dbReference type="ChEBI" id="CHEBI:15377"/>
        <dbReference type="ChEBI" id="CHEBI:15378"/>
        <dbReference type="ChEBI" id="CHEBI:43474"/>
        <dbReference type="ChEBI" id="CHEBI:58405"/>
        <dbReference type="ChEBI" id="CHEBI:60392"/>
        <dbReference type="EC" id="3.6.1.27"/>
    </reaction>
</comment>
<evidence type="ECO:0000256" key="14">
    <source>
        <dbReference type="HAMAP-Rule" id="MF_01006"/>
    </source>
</evidence>
<comment type="miscellaneous">
    <text evidence="14">Bacitracin is thought to be involved in the inhibition of peptidoglycan synthesis by sequestering undecaprenyl diphosphate, thereby reducing the pool of lipid carrier available.</text>
</comment>
<dbReference type="HAMAP" id="MF_01006">
    <property type="entry name" value="Undec_diphosphatase"/>
    <property type="match status" value="1"/>
</dbReference>
<comment type="subcellular location">
    <subcellularLocation>
        <location evidence="1 14">Cell membrane</location>
        <topology evidence="1 14">Multi-pass membrane protein</topology>
    </subcellularLocation>
</comment>
<feature type="transmembrane region" description="Helical" evidence="14">
    <location>
        <begin position="225"/>
        <end position="246"/>
    </location>
</feature>
<feature type="transmembrane region" description="Helical" evidence="14">
    <location>
        <begin position="83"/>
        <end position="104"/>
    </location>
</feature>
<dbReference type="GO" id="GO:0046677">
    <property type="term" value="P:response to antibiotic"/>
    <property type="evidence" value="ECO:0007669"/>
    <property type="project" value="UniProtKB-UniRule"/>
</dbReference>
<dbReference type="GO" id="GO:0005886">
    <property type="term" value="C:plasma membrane"/>
    <property type="evidence" value="ECO:0007669"/>
    <property type="project" value="UniProtKB-SubCell"/>
</dbReference>
<comment type="caution">
    <text evidence="15">The sequence shown here is derived from an EMBL/GenBank/DDBJ whole genome shotgun (WGS) entry which is preliminary data.</text>
</comment>
<evidence type="ECO:0000256" key="2">
    <source>
        <dbReference type="ARBA" id="ARBA00010621"/>
    </source>
</evidence>
<dbReference type="InterPro" id="IPR003824">
    <property type="entry name" value="UppP"/>
</dbReference>
<keyword evidence="14" id="KW-0573">Peptidoglycan synthesis</keyword>
<proteinExistence type="inferred from homology"/>
<keyword evidence="8 14" id="KW-1133">Transmembrane helix</keyword>
<dbReference type="PANTHER" id="PTHR30622:SF3">
    <property type="entry name" value="UNDECAPRENYL-DIPHOSPHATASE"/>
    <property type="match status" value="1"/>
</dbReference>
<reference evidence="15 16" key="1">
    <citation type="submission" date="2018-02" db="EMBL/GenBank/DDBJ databases">
        <title>Reclassifiation of [Polyangium] brachysporum DSM 7029 as Guopingzhaonella breviflexa gen. nov., sp. nov., a member of the family Comamonadaceae.</title>
        <authorList>
            <person name="Tang B."/>
        </authorList>
    </citation>
    <scope>NUCLEOTIDE SEQUENCE [LARGE SCALE GENOMIC DNA]</scope>
    <source>
        <strain evidence="15 16">BCRC 80649</strain>
    </source>
</reference>
<evidence type="ECO:0000256" key="3">
    <source>
        <dbReference type="ARBA" id="ARBA00012374"/>
    </source>
</evidence>
<keyword evidence="5 14" id="KW-1003">Cell membrane</keyword>
<evidence type="ECO:0000313" key="15">
    <source>
        <dbReference type="EMBL" id="PPE66199.1"/>
    </source>
</evidence>
<dbReference type="PANTHER" id="PTHR30622">
    <property type="entry name" value="UNDECAPRENYL-DIPHOSPHATASE"/>
    <property type="match status" value="1"/>
</dbReference>
<evidence type="ECO:0000256" key="11">
    <source>
        <dbReference type="ARBA" id="ARBA00032707"/>
    </source>
</evidence>
<dbReference type="EMBL" id="PSNX01000009">
    <property type="protein sequence ID" value="PPE66199.1"/>
    <property type="molecule type" value="Genomic_DNA"/>
</dbReference>
<dbReference type="Proteomes" id="UP000238605">
    <property type="component" value="Unassembled WGS sequence"/>
</dbReference>
<evidence type="ECO:0000256" key="5">
    <source>
        <dbReference type="ARBA" id="ARBA00022475"/>
    </source>
</evidence>
<dbReference type="NCBIfam" id="NF001389">
    <property type="entry name" value="PRK00281.1-2"/>
    <property type="match status" value="1"/>
</dbReference>
<evidence type="ECO:0000256" key="13">
    <source>
        <dbReference type="ARBA" id="ARBA00047594"/>
    </source>
</evidence>
<evidence type="ECO:0000256" key="12">
    <source>
        <dbReference type="ARBA" id="ARBA00032932"/>
    </source>
</evidence>
<keyword evidence="6 14" id="KW-0812">Transmembrane</keyword>
<organism evidence="15 16">
    <name type="scientific">Caldimonas caldifontis</name>
    <dbReference type="NCBI Taxonomy" id="1452508"/>
    <lineage>
        <taxon>Bacteria</taxon>
        <taxon>Pseudomonadati</taxon>
        <taxon>Pseudomonadota</taxon>
        <taxon>Betaproteobacteria</taxon>
        <taxon>Burkholderiales</taxon>
        <taxon>Sphaerotilaceae</taxon>
        <taxon>Caldimonas</taxon>
    </lineage>
</organism>
<feature type="transmembrane region" description="Helical" evidence="14">
    <location>
        <begin position="110"/>
        <end position="129"/>
    </location>
</feature>
<evidence type="ECO:0000256" key="4">
    <source>
        <dbReference type="ARBA" id="ARBA00021581"/>
    </source>
</evidence>
<feature type="transmembrane region" description="Helical" evidence="14">
    <location>
        <begin position="43"/>
        <end position="63"/>
    </location>
</feature>
<evidence type="ECO:0000313" key="16">
    <source>
        <dbReference type="Proteomes" id="UP000238605"/>
    </source>
</evidence>
<accession>A0A2S5SU11</accession>
<dbReference type="Pfam" id="PF02673">
    <property type="entry name" value="BacA"/>
    <property type="match status" value="1"/>
</dbReference>
<keyword evidence="9 14" id="KW-0472">Membrane</keyword>
<feature type="transmembrane region" description="Helical" evidence="14">
    <location>
        <begin position="195"/>
        <end position="213"/>
    </location>
</feature>
<keyword evidence="14" id="KW-0133">Cell shape</keyword>
<name>A0A2S5SU11_9BURK</name>
<dbReference type="GO" id="GO:0008360">
    <property type="term" value="P:regulation of cell shape"/>
    <property type="evidence" value="ECO:0007669"/>
    <property type="project" value="UniProtKB-KW"/>
</dbReference>
<dbReference type="GO" id="GO:0050380">
    <property type="term" value="F:undecaprenyl-diphosphatase activity"/>
    <property type="evidence" value="ECO:0007669"/>
    <property type="project" value="UniProtKB-UniRule"/>
</dbReference>
<evidence type="ECO:0000256" key="10">
    <source>
        <dbReference type="ARBA" id="ARBA00023251"/>
    </source>
</evidence>
<dbReference type="AlphaFoldDB" id="A0A2S5SU11"/>
<dbReference type="NCBIfam" id="TIGR00753">
    <property type="entry name" value="undec_PP_bacA"/>
    <property type="match status" value="1"/>
</dbReference>
<keyword evidence="14" id="KW-0961">Cell wall biogenesis/degradation</keyword>
<keyword evidence="10 14" id="KW-0046">Antibiotic resistance</keyword>
<evidence type="ECO:0000256" key="6">
    <source>
        <dbReference type="ARBA" id="ARBA00022692"/>
    </source>
</evidence>
<evidence type="ECO:0000256" key="1">
    <source>
        <dbReference type="ARBA" id="ARBA00004651"/>
    </source>
</evidence>
<evidence type="ECO:0000256" key="7">
    <source>
        <dbReference type="ARBA" id="ARBA00022801"/>
    </source>
</evidence>
<protein>
    <recommendedName>
        <fullName evidence="4 14">Undecaprenyl-diphosphatase</fullName>
        <ecNumber evidence="3 14">3.6.1.27</ecNumber>
    </recommendedName>
    <alternativeName>
        <fullName evidence="12 14">Bacitracin resistance protein</fullName>
    </alternativeName>
    <alternativeName>
        <fullName evidence="11 14">Undecaprenyl pyrophosphate phosphatase</fullName>
    </alternativeName>
</protein>
<comment type="similarity">
    <text evidence="2 14">Belongs to the UppP family.</text>
</comment>
<dbReference type="GO" id="GO:0009252">
    <property type="term" value="P:peptidoglycan biosynthetic process"/>
    <property type="evidence" value="ECO:0007669"/>
    <property type="project" value="UniProtKB-KW"/>
</dbReference>
<feature type="transmembrane region" description="Helical" evidence="14">
    <location>
        <begin position="258"/>
        <end position="279"/>
    </location>
</feature>
<dbReference type="OrthoDB" id="9808289at2"/>
<evidence type="ECO:0000256" key="9">
    <source>
        <dbReference type="ARBA" id="ARBA00023136"/>
    </source>
</evidence>
<dbReference type="EC" id="3.6.1.27" evidence="3 14"/>
<dbReference type="GO" id="GO:0071555">
    <property type="term" value="P:cell wall organization"/>
    <property type="evidence" value="ECO:0007669"/>
    <property type="project" value="UniProtKB-KW"/>
</dbReference>
<dbReference type="RefSeq" id="WP_104302798.1">
    <property type="nucleotide sequence ID" value="NZ_PSNX01000009.1"/>
</dbReference>
<keyword evidence="16" id="KW-1185">Reference proteome</keyword>